<organism evidence="3 4">
    <name type="scientific">Parascaris univalens</name>
    <name type="common">Nematode worm</name>
    <dbReference type="NCBI Taxonomy" id="6257"/>
    <lineage>
        <taxon>Eukaryota</taxon>
        <taxon>Metazoa</taxon>
        <taxon>Ecdysozoa</taxon>
        <taxon>Nematoda</taxon>
        <taxon>Chromadorea</taxon>
        <taxon>Rhabditida</taxon>
        <taxon>Spirurina</taxon>
        <taxon>Ascaridomorpha</taxon>
        <taxon>Ascaridoidea</taxon>
        <taxon>Ascarididae</taxon>
        <taxon>Parascaris</taxon>
    </lineage>
</organism>
<evidence type="ECO:0000313" key="3">
    <source>
        <dbReference type="Proteomes" id="UP000887569"/>
    </source>
</evidence>
<evidence type="ECO:0000256" key="1">
    <source>
        <dbReference type="SAM" id="MobiDB-lite"/>
    </source>
</evidence>
<dbReference type="InterPro" id="IPR057975">
    <property type="entry name" value="TPR_ANAPC2"/>
</dbReference>
<keyword evidence="3" id="KW-1185">Reference proteome</keyword>
<sequence length="458" mass="53181">STMLVKEEAAIGQSRIESNDDSDVDEPMSEAVLKRMTCINYLKRHLQAKFRQSIRRMKGLPRVTLVETLFKTLRAYERVINNKLRSVYGEEMRDELQSEFCCIAGQIFFSPELIFEAIEVFSRILKFGFVLFESTEDCERDATFQRRALLLERISACVHMIIQRDHFNVGSKVCKDAVRIASMDIVVELARRACTQPTEQPLLSTLEERLNGLKKWSARLCIAQELYPLHNDLKVCLEKSVVDFLTKQIFDLVVVRYPESGDIIDDLRHCMQNNAGYGRKKLVETLASEVKRRLLHIGMGTRDILQGYASAVDCLRRLDPTCVIMQHICSIIRTYVKRRPDTVRSIITYITGEKREELSEQLTKKHAAIVDEEDMIGVNDELICDEDGDQNWREWQPDPPDAIPGQSRRFRQNADVFNVGFYLWQQRFIRQEYRQLLAERLTNHGTEIHISSYATWNC</sequence>
<reference evidence="4" key="1">
    <citation type="submission" date="2022-11" db="UniProtKB">
        <authorList>
            <consortium name="WormBaseParasite"/>
        </authorList>
    </citation>
    <scope>IDENTIFICATION</scope>
</reference>
<dbReference type="PANTHER" id="PTHR45957">
    <property type="entry name" value="ANAPHASE-PROMOTING COMPLEX SUBUNIT 2"/>
    <property type="match status" value="1"/>
</dbReference>
<name>A0A915AXI3_PARUN</name>
<feature type="domain" description="Anaphase-promoting complex subunit 2 TPR repeats" evidence="2">
    <location>
        <begin position="230"/>
        <end position="339"/>
    </location>
</feature>
<proteinExistence type="predicted"/>
<feature type="region of interest" description="Disordered" evidence="1">
    <location>
        <begin position="1"/>
        <end position="25"/>
    </location>
</feature>
<dbReference type="GO" id="GO:0007091">
    <property type="term" value="P:metaphase/anaphase transition of mitotic cell cycle"/>
    <property type="evidence" value="ECO:0007669"/>
    <property type="project" value="TreeGrafter"/>
</dbReference>
<dbReference type="Pfam" id="PF25773">
    <property type="entry name" value="TPR_ANAPC2"/>
    <property type="match status" value="1"/>
</dbReference>
<evidence type="ECO:0000313" key="4">
    <source>
        <dbReference type="WBParaSite" id="PgR019_g077_t01"/>
    </source>
</evidence>
<dbReference type="InterPro" id="IPR044554">
    <property type="entry name" value="ANAPC2"/>
</dbReference>
<dbReference type="GO" id="GO:0070979">
    <property type="term" value="P:protein K11-linked ubiquitination"/>
    <property type="evidence" value="ECO:0007669"/>
    <property type="project" value="TreeGrafter"/>
</dbReference>
<dbReference type="PANTHER" id="PTHR45957:SF1">
    <property type="entry name" value="ANAPHASE-PROMOTING COMPLEX SUBUNIT 2"/>
    <property type="match status" value="1"/>
</dbReference>
<dbReference type="GO" id="GO:0005680">
    <property type="term" value="C:anaphase-promoting complex"/>
    <property type="evidence" value="ECO:0007669"/>
    <property type="project" value="TreeGrafter"/>
</dbReference>
<dbReference type="WBParaSite" id="PgR019_g077_t01">
    <property type="protein sequence ID" value="PgR019_g077_t01"/>
    <property type="gene ID" value="PgR019_g077"/>
</dbReference>
<dbReference type="Proteomes" id="UP000887569">
    <property type="component" value="Unplaced"/>
</dbReference>
<evidence type="ECO:0000259" key="2">
    <source>
        <dbReference type="Pfam" id="PF25773"/>
    </source>
</evidence>
<dbReference type="AlphaFoldDB" id="A0A915AXI3"/>
<accession>A0A915AXI3</accession>
<protein>
    <recommendedName>
        <fullName evidence="2">Anaphase-promoting complex subunit 2 TPR repeats domain-containing protein</fullName>
    </recommendedName>
</protein>